<dbReference type="OrthoDB" id="573064at2"/>
<sequence>MTSLSDNQWKVAHAIAQQLVLNEADANELGKAIAYLRAFGDQPDAGKGFFKYLQTLSNNGRTIGHSGKTSGYYQTISKVCNESLRQYQEDPVAMQEILGWGFRLMRYYKNAVPTGELNAIAAEPIVSERQAEIAQVLQAQELQVGQKMEAKVTAIKGNKVTYEILGTIKITQKEPKKFKILSEAQTVIVTITELREDGIVKKVNLED</sequence>
<dbReference type="EMBL" id="CP003607">
    <property type="protein sequence ID" value="AFY80148.1"/>
    <property type="molecule type" value="Genomic_DNA"/>
</dbReference>
<protein>
    <submittedName>
        <fullName evidence="1">Uncharacterized protein</fullName>
    </submittedName>
</protein>
<dbReference type="AlphaFoldDB" id="K9TCJ1"/>
<organism evidence="1 2">
    <name type="scientific">Oscillatoria acuminata PCC 6304</name>
    <dbReference type="NCBI Taxonomy" id="56110"/>
    <lineage>
        <taxon>Bacteria</taxon>
        <taxon>Bacillati</taxon>
        <taxon>Cyanobacteriota</taxon>
        <taxon>Cyanophyceae</taxon>
        <taxon>Oscillatoriophycideae</taxon>
        <taxon>Oscillatoriales</taxon>
        <taxon>Oscillatoriaceae</taxon>
        <taxon>Oscillatoria</taxon>
    </lineage>
</organism>
<dbReference type="eggNOG" id="ENOG502ZBZZ">
    <property type="taxonomic scope" value="Bacteria"/>
</dbReference>
<dbReference type="HOGENOM" id="CLU_1293265_0_0_3"/>
<dbReference type="SUPFAM" id="SSF74788">
    <property type="entry name" value="Cullin repeat-like"/>
    <property type="match status" value="1"/>
</dbReference>
<dbReference type="Proteomes" id="UP000010367">
    <property type="component" value="Chromosome"/>
</dbReference>
<gene>
    <name evidence="1" type="ORF">Oscil6304_0398</name>
</gene>
<accession>K9TCJ1</accession>
<name>K9TCJ1_9CYAN</name>
<dbReference type="InterPro" id="IPR016159">
    <property type="entry name" value="Cullin_repeat-like_dom_sf"/>
</dbReference>
<dbReference type="RefSeq" id="WP_015146798.1">
    <property type="nucleotide sequence ID" value="NC_019693.1"/>
</dbReference>
<dbReference type="KEGG" id="oac:Oscil6304_0398"/>
<dbReference type="PATRIC" id="fig|56110.3.peg.491"/>
<proteinExistence type="predicted"/>
<dbReference type="STRING" id="56110.Oscil6304_0398"/>
<evidence type="ECO:0000313" key="2">
    <source>
        <dbReference type="Proteomes" id="UP000010367"/>
    </source>
</evidence>
<evidence type="ECO:0000313" key="1">
    <source>
        <dbReference type="EMBL" id="AFY80148.1"/>
    </source>
</evidence>
<reference evidence="1 2" key="1">
    <citation type="submission" date="2012-06" db="EMBL/GenBank/DDBJ databases">
        <title>Finished chromosome of genome of Oscillatoria acuminata PCC 6304.</title>
        <authorList>
            <consortium name="US DOE Joint Genome Institute"/>
            <person name="Gugger M."/>
            <person name="Coursin T."/>
            <person name="Rippka R."/>
            <person name="Tandeau De Marsac N."/>
            <person name="Huntemann M."/>
            <person name="Wei C.-L."/>
            <person name="Han J."/>
            <person name="Detter J.C."/>
            <person name="Han C."/>
            <person name="Tapia R."/>
            <person name="Davenport K."/>
            <person name="Daligault H."/>
            <person name="Erkkila T."/>
            <person name="Gu W."/>
            <person name="Munk A.C.C."/>
            <person name="Teshima H."/>
            <person name="Xu Y."/>
            <person name="Chain P."/>
            <person name="Chen A."/>
            <person name="Krypides N."/>
            <person name="Mavromatis K."/>
            <person name="Markowitz V."/>
            <person name="Szeto E."/>
            <person name="Ivanova N."/>
            <person name="Mikhailova N."/>
            <person name="Ovchinnikova G."/>
            <person name="Pagani I."/>
            <person name="Pati A."/>
            <person name="Goodwin L."/>
            <person name="Peters L."/>
            <person name="Pitluck S."/>
            <person name="Woyke T."/>
            <person name="Kerfeld C."/>
        </authorList>
    </citation>
    <scope>NUCLEOTIDE SEQUENCE [LARGE SCALE GENOMIC DNA]</scope>
    <source>
        <strain evidence="1 2">PCC 6304</strain>
    </source>
</reference>
<keyword evidence="2" id="KW-1185">Reference proteome</keyword>
<dbReference type="InParanoid" id="K9TCJ1"/>